<dbReference type="Pfam" id="PF20230">
    <property type="entry name" value="DUF6588"/>
    <property type="match status" value="1"/>
</dbReference>
<dbReference type="RefSeq" id="WP_343768530.1">
    <property type="nucleotide sequence ID" value="NZ_BAAAFG010000016.1"/>
</dbReference>
<dbReference type="EMBL" id="BAAAFG010000016">
    <property type="protein sequence ID" value="GAA0873465.1"/>
    <property type="molecule type" value="Genomic_DNA"/>
</dbReference>
<protein>
    <submittedName>
        <fullName evidence="2">Uncharacterized protein</fullName>
    </submittedName>
</protein>
<dbReference type="InterPro" id="IPR046495">
    <property type="entry name" value="DUF6588"/>
</dbReference>
<evidence type="ECO:0000313" key="3">
    <source>
        <dbReference type="Proteomes" id="UP001500507"/>
    </source>
</evidence>
<proteinExistence type="predicted"/>
<reference evidence="2 3" key="1">
    <citation type="journal article" date="2019" name="Int. J. Syst. Evol. Microbiol.">
        <title>The Global Catalogue of Microorganisms (GCM) 10K type strain sequencing project: providing services to taxonomists for standard genome sequencing and annotation.</title>
        <authorList>
            <consortium name="The Broad Institute Genomics Platform"/>
            <consortium name="The Broad Institute Genome Sequencing Center for Infectious Disease"/>
            <person name="Wu L."/>
            <person name="Ma J."/>
        </authorList>
    </citation>
    <scope>NUCLEOTIDE SEQUENCE [LARGE SCALE GENOMIC DNA]</scope>
    <source>
        <strain evidence="2 3">JCM 16082</strain>
    </source>
</reference>
<dbReference type="Proteomes" id="UP001500507">
    <property type="component" value="Unassembled WGS sequence"/>
</dbReference>
<organism evidence="2 3">
    <name type="scientific">Gangjinia marincola</name>
    <dbReference type="NCBI Taxonomy" id="578463"/>
    <lineage>
        <taxon>Bacteria</taxon>
        <taxon>Pseudomonadati</taxon>
        <taxon>Bacteroidota</taxon>
        <taxon>Flavobacteriia</taxon>
        <taxon>Flavobacteriales</taxon>
        <taxon>Flavobacteriaceae</taxon>
        <taxon>Gangjinia</taxon>
    </lineage>
</organism>
<name>A0ABN1MKR3_9FLAO</name>
<accession>A0ABN1MKR3</accession>
<comment type="caution">
    <text evidence="2">The sequence shown here is derived from an EMBL/GenBank/DDBJ whole genome shotgun (WGS) entry which is preliminary data.</text>
</comment>
<gene>
    <name evidence="2" type="ORF">GCM10009117_26120</name>
</gene>
<keyword evidence="1" id="KW-0732">Signal</keyword>
<evidence type="ECO:0000313" key="2">
    <source>
        <dbReference type="EMBL" id="GAA0873465.1"/>
    </source>
</evidence>
<evidence type="ECO:0000256" key="1">
    <source>
        <dbReference type="SAM" id="SignalP"/>
    </source>
</evidence>
<feature type="chain" id="PRO_5047359450" evidence="1">
    <location>
        <begin position="20"/>
        <end position="325"/>
    </location>
</feature>
<keyword evidence="3" id="KW-1185">Reference proteome</keyword>
<sequence>MKRFLGILSILALYLPLQAQNDIADAAQDILFISQEYIEPGANAATMMSRGGWYISGKTLDKWQVDVAIGGNVLYVPSSQQSFTVNQSDLKFFEIETGEASVEIPTSLGGKDDLQFLGKRPILNQDIKFTAYEGVDRDFVVYPYLQAAVGVPLDTQVTLRYTPGFEIDKLTYQAYGVGIQHQVSRYFSALEEKNLYLSLLATYSRFDFDVSLSTTLDDAENFKITKSLTDADSYSFQLVASKHLEQFDLLAAVSYSTSSTTNLFEADPVILEDALNAFASDAEIDATTIQADLGFNWRIDQFTVKSEFSFGSFLNYNLGLHYTIN</sequence>
<feature type="signal peptide" evidence="1">
    <location>
        <begin position="1"/>
        <end position="19"/>
    </location>
</feature>